<feature type="compositionally biased region" description="Basic and acidic residues" evidence="1">
    <location>
        <begin position="1754"/>
        <end position="1777"/>
    </location>
</feature>
<feature type="region of interest" description="Disordered" evidence="1">
    <location>
        <begin position="2100"/>
        <end position="2126"/>
    </location>
</feature>
<reference evidence="3 4" key="1">
    <citation type="journal article" date="2014" name="Nat. Commun.">
        <title>Klebsormidium flaccidum genome reveals primary factors for plant terrestrial adaptation.</title>
        <authorList>
            <person name="Hori K."/>
            <person name="Maruyama F."/>
            <person name="Fujisawa T."/>
            <person name="Togashi T."/>
            <person name="Yamamoto N."/>
            <person name="Seo M."/>
            <person name="Sato S."/>
            <person name="Yamada T."/>
            <person name="Mori H."/>
            <person name="Tajima N."/>
            <person name="Moriyama T."/>
            <person name="Ikeuchi M."/>
            <person name="Watanabe M."/>
            <person name="Wada H."/>
            <person name="Kobayashi K."/>
            <person name="Saito M."/>
            <person name="Masuda T."/>
            <person name="Sasaki-Sekimoto Y."/>
            <person name="Mashiguchi K."/>
            <person name="Awai K."/>
            <person name="Shimojima M."/>
            <person name="Masuda S."/>
            <person name="Iwai M."/>
            <person name="Nobusawa T."/>
            <person name="Narise T."/>
            <person name="Kondo S."/>
            <person name="Saito H."/>
            <person name="Sato R."/>
            <person name="Murakawa M."/>
            <person name="Ihara Y."/>
            <person name="Oshima-Yamada Y."/>
            <person name="Ohtaka K."/>
            <person name="Satoh M."/>
            <person name="Sonobe K."/>
            <person name="Ishii M."/>
            <person name="Ohtani R."/>
            <person name="Kanamori-Sato M."/>
            <person name="Honoki R."/>
            <person name="Miyazaki D."/>
            <person name="Mochizuki H."/>
            <person name="Umetsu J."/>
            <person name="Higashi K."/>
            <person name="Shibata D."/>
            <person name="Kamiya Y."/>
            <person name="Sato N."/>
            <person name="Nakamura Y."/>
            <person name="Tabata S."/>
            <person name="Ida S."/>
            <person name="Kurokawa K."/>
            <person name="Ohta H."/>
        </authorList>
    </citation>
    <scope>NUCLEOTIDE SEQUENCE [LARGE SCALE GENOMIC DNA]</scope>
    <source>
        <strain evidence="3 4">NIES-2285</strain>
    </source>
</reference>
<evidence type="ECO:0000313" key="4">
    <source>
        <dbReference type="Proteomes" id="UP000054558"/>
    </source>
</evidence>
<dbReference type="PANTHER" id="PTHR15682:SF2">
    <property type="entry name" value="UNHEALTHY RIBOSOME BIOGENESIS PROTEIN 2 HOMOLOG"/>
    <property type="match status" value="1"/>
</dbReference>
<accession>A0A1Y1I1W6</accession>
<feature type="domain" description="Nucleolar 27S pre-rRNA processing Urb2/Npa2 C-terminal" evidence="2">
    <location>
        <begin position="2056"/>
        <end position="2303"/>
    </location>
</feature>
<dbReference type="OrthoDB" id="160374at2759"/>
<feature type="region of interest" description="Disordered" evidence="1">
    <location>
        <begin position="69"/>
        <end position="100"/>
    </location>
</feature>
<dbReference type="GO" id="GO:0042254">
    <property type="term" value="P:ribosome biogenesis"/>
    <property type="evidence" value="ECO:0000318"/>
    <property type="project" value="GO_Central"/>
</dbReference>
<dbReference type="Pfam" id="PF10441">
    <property type="entry name" value="Urb2"/>
    <property type="match status" value="1"/>
</dbReference>
<dbReference type="InterPro" id="IPR052609">
    <property type="entry name" value="Ribosome_Biogenesis_Reg"/>
</dbReference>
<proteinExistence type="predicted"/>
<sequence length="2304" mass="242774">MSSLAVVRALQSKDLELDRKVEIAWGARCLVEQIFSEADAPSVGLIGHVHLLRYLFQWTLSTLTRTLEGAKPSKQATQPGGTSAERDKTSTAASQSGTKKQKSTVHVVDVSQIVKSSAQATLGEGASHVLDLRLWEVLRACLLSGKLGSDAPINAALLQAVSAVLSLKGPEYSAPREVQAAADLDVVISAILTVLSTRFARSFRPSLEQWAAATEVALKHPLLSCTSSPILGSPPGGQTILLILHGLNAACRAHANPRKVFTLQVDRLLTPVLTARFSLQGAIWERITSGHGPSTEAIILENGSGKWKGGWAEEMLRVLESILEGGLFHGAHVAGYSEVCPSLEDSRQTDGAAETGEDADGRDGEEGGSRKKKRRTAEMETGDEGAKAKLASYHRLLFQALEVGVNERDQAVIGSLDWFLRAYVEAGKREQKDDPGRNSSAEEGAGLLTEVNPEEGAPPKTATSEGGKKKRVPGSEATFRVFAELMRPLLQQLEAGVRNAEVLLGSIRGCRLLLAAANEVHAYIPTEDTPSRAHYRFLDRAKAAVFDIAHAPSSSSPIVQADPLRFAAASAPRILPAPLAGQILGFLLVLLETEYRVLDGDLVRLWSLLLQAAEMGAERLSEGVPVPNGRSSELVNGWLAAKAVRLGSRLLEVYGDLRQGEHVLATLTEALCAYSSGGPSLLVCSAPFLTALSRLVQKLPMGQAAPVLRMLARDQGTLLEGLGSGSGCQSLPALTELHVSILDNIHVTEGNAVAIGSAARQLLHSAVAPNLGPKLHAWAQSGSEAATTAAILGDIEITSRKKAKRERSNGVEPNQGRRKSEEGFEQPEDAMLLRLFLSAWSLHEHAVGLMPPAAATKASAALLSLEASRNSDRGETLADESAGHPSSEGERSIFAAIGCGHVRLGTVTRSLGGRSVAPSLRYALDCTVLHELERLSRVVRRLEVGLADARSGELLGSLPSELESLLRFLLSVQQSDQEKSREDVILDPHASPLGPKQSEKKRKATPSSSTPAAAPPLNGSESTPATSDGWDGVVSKLTDRSYPAAKWRLVCQSVDLWAPLAGPADCTAFLERVLETIENGRGEPSAGVSQAEPETLPVQGTAGLEKSSLEKLIAGEVRQEVALAEPVRVCTVQASTLELLREAAFFEQAAFQAQLPHLVLDELWACASAATAQIRSRKQGPDSCSAEKTALTSLGSSKRGQRRDEWGGREVFGSAATRGGSEDEREELPALERCNALLKFLSRLGSGFLLPGDVGRSLDVLLRIERCLLSVAQSASPTPSERLALLASIALSRATFARILASNPASLFQLPHPSVSNSGPSKTAAASKDPAVPSLTNTFENSKKGSETLGIGTRWGKEEVEGFLKTVEDCARAGVDASSLSVASVIVSTKGSVHTLASSALEAAGFAPLRMGTGDLGPTIGPALERGTTTNQVRSGQSADPEQLGSGFLESAFEAVSRQTKQANLFLVAEQTEGASLRRRPRPESGPASLLPRTLLLAAKQRGTSQGTAQQAADGVDGRGERASLIEEKQRGDDGVQAASRNGSEGPQRTGDHAVGWAEAAIAAAGAGALLKAVEEVMEQREQACRVEREAEMTWHAPDATWQAAIDRLESGVVECLSKLIGGQDPAAGVVEGGLGVTLTGEKGKGRRVLRGSLEGLEYIFAEGNDENGRVSEVEGGLRSRTVAGGDETCRAFSDELLTDTGAVAELKRIVVGELFAAVGSVVRIRSLLVSTHVRKLSPGNETTAQLGSSPAEGAEKGLKEGGKTLDVVERKGTDKGSKRKKRKGGETDGSGVVDDSPSEHGRNGDEATEPGSRKKKRRVSQEAGEVEDREVNPPAVLDSAVSGPSPALATLGRHLAAASDVVTSFLQRASHVSASRGSGTLQRPEITVESAQMLAHVVDFLEAAGGCFPLLYPAPPIAAFDWLVETHLALFGVSATSTSRLPSRPQTGGLEAALSAVRSRAEASFGTLIRGASRQQLLRMFQAVEKDMANGDGGPRTEAAVGALAVVLESVSGPKSLRLLASHAPRLLSVLFSVIGSAAGHGEPWAARSGGLLTSALQVLTTFVSREVLFPLTAAQVGLALSVPATLFSASQALTRGSQTLPLPTAPTSVPLPTPAPPSKSSFEGTAQVAPIGASSAPGANVAAGECATLCSASRLLQAVLRHRPKEVRRCAALLVGSLQAMLQAIAAWSQDAVRQEAAGTACAALRRVYEEVGNHKASLSHYCVHMLADYLAALCGLTASKDAISRDAATTLRSGIFALFDSCSPYDLQQLHASLGADATRRNALAALRQDYEKRHKYTGKV</sequence>
<feature type="region of interest" description="Disordered" evidence="1">
    <location>
        <begin position="1526"/>
        <end position="1551"/>
    </location>
</feature>
<dbReference type="PANTHER" id="PTHR15682">
    <property type="entry name" value="UNHEALTHY RIBOSOME BIOGENESIS PROTEIN 2 HOMOLOG"/>
    <property type="match status" value="1"/>
</dbReference>
<feature type="compositionally biased region" description="Low complexity" evidence="1">
    <location>
        <begin position="1005"/>
        <end position="1016"/>
    </location>
</feature>
<gene>
    <name evidence="3" type="ORF">KFL_002120090</name>
</gene>
<organism evidence="3 4">
    <name type="scientific">Klebsormidium nitens</name>
    <name type="common">Green alga</name>
    <name type="synonym">Ulothrix nitens</name>
    <dbReference type="NCBI Taxonomy" id="105231"/>
    <lineage>
        <taxon>Eukaryota</taxon>
        <taxon>Viridiplantae</taxon>
        <taxon>Streptophyta</taxon>
        <taxon>Klebsormidiophyceae</taxon>
        <taxon>Klebsormidiales</taxon>
        <taxon>Klebsormidiaceae</taxon>
        <taxon>Klebsormidium</taxon>
    </lineage>
</organism>
<feature type="compositionally biased region" description="Basic and acidic residues" evidence="1">
    <location>
        <begin position="359"/>
        <end position="369"/>
    </location>
</feature>
<feature type="compositionally biased region" description="Polar residues" evidence="1">
    <location>
        <begin position="1740"/>
        <end position="1749"/>
    </location>
</feature>
<evidence type="ECO:0000256" key="1">
    <source>
        <dbReference type="SAM" id="MobiDB-lite"/>
    </source>
</evidence>
<feature type="region of interest" description="Disordered" evidence="1">
    <location>
        <begin position="979"/>
        <end position="1031"/>
    </location>
</feature>
<keyword evidence="4" id="KW-1185">Reference proteome</keyword>
<feature type="region of interest" description="Disordered" evidence="1">
    <location>
        <begin position="802"/>
        <end position="824"/>
    </location>
</feature>
<dbReference type="GO" id="GO:0005730">
    <property type="term" value="C:nucleolus"/>
    <property type="evidence" value="ECO:0000318"/>
    <property type="project" value="GO_Central"/>
</dbReference>
<feature type="region of interest" description="Disordered" evidence="1">
    <location>
        <begin position="1318"/>
        <end position="1346"/>
    </location>
</feature>
<feature type="region of interest" description="Disordered" evidence="1">
    <location>
        <begin position="1739"/>
        <end position="1842"/>
    </location>
</feature>
<dbReference type="InterPro" id="IPR018849">
    <property type="entry name" value="Urb2/Npa2_C"/>
</dbReference>
<evidence type="ECO:0000259" key="2">
    <source>
        <dbReference type="Pfam" id="PF10441"/>
    </source>
</evidence>
<dbReference type="OMA" id="CLDYRCW"/>
<dbReference type="EMBL" id="DF237161">
    <property type="protein sequence ID" value="GAQ84915.1"/>
    <property type="molecule type" value="Genomic_DNA"/>
</dbReference>
<feature type="compositionally biased region" description="Low complexity" evidence="1">
    <location>
        <begin position="2101"/>
        <end position="2110"/>
    </location>
</feature>
<protein>
    <recommendedName>
        <fullName evidence="2">Nucleolar 27S pre-rRNA processing Urb2/Npa2 C-terminal domain-containing protein</fullName>
    </recommendedName>
</protein>
<dbReference type="Proteomes" id="UP000054558">
    <property type="component" value="Unassembled WGS sequence"/>
</dbReference>
<name>A0A1Y1I1W6_KLENI</name>
<feature type="region of interest" description="Disordered" evidence="1">
    <location>
        <begin position="344"/>
        <end position="386"/>
    </location>
</feature>
<evidence type="ECO:0000313" key="3">
    <source>
        <dbReference type="EMBL" id="GAQ84915.1"/>
    </source>
</evidence>
<feature type="region of interest" description="Disordered" evidence="1">
    <location>
        <begin position="429"/>
        <end position="473"/>
    </location>
</feature>